<organism evidence="2 3">
    <name type="scientific">Pyrenophora tritici-repentis</name>
    <dbReference type="NCBI Taxonomy" id="45151"/>
    <lineage>
        <taxon>Eukaryota</taxon>
        <taxon>Fungi</taxon>
        <taxon>Dikarya</taxon>
        <taxon>Ascomycota</taxon>
        <taxon>Pezizomycotina</taxon>
        <taxon>Dothideomycetes</taxon>
        <taxon>Pleosporomycetidae</taxon>
        <taxon>Pleosporales</taxon>
        <taxon>Pleosporineae</taxon>
        <taxon>Pleosporaceae</taxon>
        <taxon>Pyrenophora</taxon>
    </lineage>
</organism>
<comment type="caution">
    <text evidence="2">The sequence shown here is derived from an EMBL/GenBank/DDBJ whole genome shotgun (WGS) entry which is preliminary data.</text>
</comment>
<evidence type="ECO:0000256" key="1">
    <source>
        <dbReference type="SAM" id="MobiDB-lite"/>
    </source>
</evidence>
<evidence type="ECO:0000313" key="2">
    <source>
        <dbReference type="EMBL" id="KAI1509337.1"/>
    </source>
</evidence>
<dbReference type="Proteomes" id="UP000249757">
    <property type="component" value="Unassembled WGS sequence"/>
</dbReference>
<protein>
    <submittedName>
        <fullName evidence="2">Uncharacterized protein</fullName>
    </submittedName>
</protein>
<reference evidence="3" key="1">
    <citation type="journal article" date="2022" name="Microb. Genom.">
        <title>A global pangenome for the wheat fungal pathogen Pyrenophora tritici-repentis and prediction of effector protein structural homology.</title>
        <authorList>
            <person name="Moolhuijzen P.M."/>
            <person name="See P.T."/>
            <person name="Shi G."/>
            <person name="Powell H.R."/>
            <person name="Cockram J."/>
            <person name="Jorgensen L.N."/>
            <person name="Benslimane H."/>
            <person name="Strelkov S.E."/>
            <person name="Turner J."/>
            <person name="Liu Z."/>
            <person name="Moffat C.S."/>
        </authorList>
    </citation>
    <scope>NUCLEOTIDE SEQUENCE [LARGE SCALE GENOMIC DNA]</scope>
</reference>
<proteinExistence type="predicted"/>
<accession>A0A2W1GD74</accession>
<keyword evidence="3" id="KW-1185">Reference proteome</keyword>
<name>A0A2W1GD74_9PLEO</name>
<dbReference type="AlphaFoldDB" id="A0A2W1GD74"/>
<feature type="compositionally biased region" description="Acidic residues" evidence="1">
    <location>
        <begin position="115"/>
        <end position="130"/>
    </location>
</feature>
<feature type="compositionally biased region" description="Basic and acidic residues" evidence="1">
    <location>
        <begin position="101"/>
        <end position="114"/>
    </location>
</feature>
<gene>
    <name evidence="2" type="ORF">Ptr86124_011877</name>
</gene>
<evidence type="ECO:0000313" key="3">
    <source>
        <dbReference type="Proteomes" id="UP000249757"/>
    </source>
</evidence>
<feature type="region of interest" description="Disordered" evidence="1">
    <location>
        <begin position="96"/>
        <end position="130"/>
    </location>
</feature>
<dbReference type="OrthoDB" id="10400572at2759"/>
<dbReference type="EMBL" id="NRDI02000021">
    <property type="protein sequence ID" value="KAI1509337.1"/>
    <property type="molecule type" value="Genomic_DNA"/>
</dbReference>
<sequence length="130" mass="13998">MSNFTTYLLTLPSHKRPRTALQSGATLLTGEVSPQVDVIQRLYTELNKAADSLDKAAPKKNEVHDLIQVALALMQAANQLTARVNAYAERMEELEGVLGEGDAKAGEEGDKVGEEEVEEEDGGESEDAAV</sequence>